<dbReference type="PANTHER" id="PTHR31571">
    <property type="entry name" value="ALTERED INHERITANCE OF MITOCHONDRIA PROTEIN 6"/>
    <property type="match status" value="1"/>
</dbReference>
<accession>A0A0H5C5X2</accession>
<name>A0A0H5C5X2_CYBJN</name>
<evidence type="ECO:0000313" key="5">
    <source>
        <dbReference type="Proteomes" id="UP000038830"/>
    </source>
</evidence>
<dbReference type="SUPFAM" id="SSF51695">
    <property type="entry name" value="PLC-like phosphodiesterases"/>
    <property type="match status" value="1"/>
</dbReference>
<organism evidence="4 5">
    <name type="scientific">Cyberlindnera jadinii (strain ATCC 18201 / CBS 1600 / BCRC 20928 / JCM 3617 / NBRC 0987 / NRRL Y-1542)</name>
    <name type="common">Torula yeast</name>
    <name type="synonym">Candida utilis</name>
    <dbReference type="NCBI Taxonomy" id="983966"/>
    <lineage>
        <taxon>Eukaryota</taxon>
        <taxon>Fungi</taxon>
        <taxon>Dikarya</taxon>
        <taxon>Ascomycota</taxon>
        <taxon>Saccharomycotina</taxon>
        <taxon>Saccharomycetes</taxon>
        <taxon>Phaffomycetales</taxon>
        <taxon>Phaffomycetaceae</taxon>
        <taxon>Cyberlindnera</taxon>
    </lineage>
</organism>
<gene>
    <name evidence="4" type="primary">AIM6</name>
    <name evidence="4" type="ORF">BN1211_3958</name>
</gene>
<dbReference type="InterPro" id="IPR017946">
    <property type="entry name" value="PLC-like_Pdiesterase_TIM-brl"/>
</dbReference>
<comment type="similarity">
    <text evidence="1">Belongs to the AIM6 family.</text>
</comment>
<evidence type="ECO:0000313" key="4">
    <source>
        <dbReference type="EMBL" id="CEP23378.1"/>
    </source>
</evidence>
<protein>
    <recommendedName>
        <fullName evidence="2">Altered inheritance of mitochondria protein 6</fullName>
    </recommendedName>
</protein>
<dbReference type="GO" id="GO:0006629">
    <property type="term" value="P:lipid metabolic process"/>
    <property type="evidence" value="ECO:0007669"/>
    <property type="project" value="InterPro"/>
</dbReference>
<dbReference type="GO" id="GO:0008081">
    <property type="term" value="F:phosphoric diester hydrolase activity"/>
    <property type="evidence" value="ECO:0007669"/>
    <property type="project" value="InterPro"/>
</dbReference>
<reference evidence="5" key="1">
    <citation type="journal article" date="2015" name="J. Biotechnol.">
        <title>The structure of the Cyberlindnera jadinii genome and its relation to Candida utilis analyzed by the occurrence of single nucleotide polymorphisms.</title>
        <authorList>
            <person name="Rupp O."/>
            <person name="Brinkrolf K."/>
            <person name="Buerth C."/>
            <person name="Kunigo M."/>
            <person name="Schneider J."/>
            <person name="Jaenicke S."/>
            <person name="Goesmann A."/>
            <person name="Puehler A."/>
            <person name="Jaeger K.-E."/>
            <person name="Ernst J.F."/>
        </authorList>
    </citation>
    <scope>NUCLEOTIDE SEQUENCE [LARGE SCALE GENOMIC DNA]</scope>
    <source>
        <strain evidence="5">ATCC 18201 / CBS 1600 / BCRC 20928 / JCM 3617 / NBRC 0987 / NRRL Y-1542</strain>
    </source>
</reference>
<evidence type="ECO:0000256" key="1">
    <source>
        <dbReference type="ARBA" id="ARBA00008858"/>
    </source>
</evidence>
<evidence type="ECO:0000256" key="2">
    <source>
        <dbReference type="ARBA" id="ARBA00014286"/>
    </source>
</evidence>
<dbReference type="AlphaFoldDB" id="A0A0H5C5X2"/>
<evidence type="ECO:0000256" key="3">
    <source>
        <dbReference type="ARBA" id="ARBA00022729"/>
    </source>
</evidence>
<sequence>MTNTSSQGTLSKAKASAMMRSTKFMLALVSVVTLTYFTTTKLLISTVSRPQLNNSLLKRDYSYVTQEKPRLPIHSHNDENRDDPVYDALLIGAASIESDVWSLDPSDDTLLVGHDAWVLTKERNLKDMYVDPLLQILDEVNQDLQDGEHPNGFYPSDPGSTLFWQIDAKNEPVTVFNKLQKVLESFQKKGYLTTFNTETGEWYYGPLTIVMTGALPITFPVEQIAGLKVRNVFVDAPLDDLSALQARLDYYGNTEKLNTIAITSSSSFSKITGTELELVKLGGLSDIERERIRLAFEKAHNEGILTRIWSTPGSPDSHRNAIWEDLLDLGIDLLNVDDLLPAARLLYSRSNF</sequence>
<dbReference type="EMBL" id="CDQK01000004">
    <property type="protein sequence ID" value="CEP23378.1"/>
    <property type="molecule type" value="Genomic_DNA"/>
</dbReference>
<keyword evidence="3" id="KW-0732">Signal</keyword>
<dbReference type="InterPro" id="IPR051236">
    <property type="entry name" value="HAT_RTT109-like"/>
</dbReference>
<dbReference type="PANTHER" id="PTHR31571:SF1">
    <property type="entry name" value="ALTERED INHERITANCE OF MITOCHONDRIA PROTEIN 6"/>
    <property type="match status" value="1"/>
</dbReference>
<dbReference type="Proteomes" id="UP000038830">
    <property type="component" value="Unassembled WGS sequence"/>
</dbReference>
<proteinExistence type="inferred from homology"/>